<name>A0A0A2TFM9_9BACI</name>
<dbReference type="Proteomes" id="UP000030147">
    <property type="component" value="Unassembled WGS sequence"/>
</dbReference>
<accession>A0A0A2TFM9</accession>
<dbReference type="AlphaFoldDB" id="A0A0A2TFM9"/>
<dbReference type="RefSeq" id="WP_036815016.1">
    <property type="nucleotide sequence ID" value="NZ_AVBF01000001.1"/>
</dbReference>
<reference evidence="1 2" key="1">
    <citation type="journal article" date="2015" name="Stand. Genomic Sci.">
        <title>High quality draft genome sequence of the moderately halophilic bacterium Pontibacillus yanchengensis Y32(T) and comparison among Pontibacillus genomes.</title>
        <authorList>
            <person name="Huang J."/>
            <person name="Qiao Z.X."/>
            <person name="Tang J.W."/>
            <person name="Wang G."/>
        </authorList>
    </citation>
    <scope>NUCLEOTIDE SEQUENCE [LARGE SCALE GENOMIC DNA]</scope>
    <source>
        <strain evidence="1 2">Y32</strain>
    </source>
</reference>
<keyword evidence="2" id="KW-1185">Reference proteome</keyword>
<dbReference type="eggNOG" id="ENOG5030CIE">
    <property type="taxonomic scope" value="Bacteria"/>
</dbReference>
<evidence type="ECO:0000313" key="1">
    <source>
        <dbReference type="EMBL" id="KGP74667.1"/>
    </source>
</evidence>
<gene>
    <name evidence="1" type="ORF">N782_00230</name>
</gene>
<comment type="caution">
    <text evidence="1">The sequence shown here is derived from an EMBL/GenBank/DDBJ whole genome shotgun (WGS) entry which is preliminary data.</text>
</comment>
<dbReference type="EMBL" id="AVBF01000001">
    <property type="protein sequence ID" value="KGP74667.1"/>
    <property type="molecule type" value="Genomic_DNA"/>
</dbReference>
<proteinExistence type="predicted"/>
<dbReference type="OrthoDB" id="9914359at2"/>
<protein>
    <submittedName>
        <fullName evidence="1">Uncharacterized protein</fullName>
    </submittedName>
</protein>
<evidence type="ECO:0000313" key="2">
    <source>
        <dbReference type="Proteomes" id="UP000030147"/>
    </source>
</evidence>
<sequence>MNLNQLLNGNEIPSTKKITYKELVELIQKRLTQLNEHYVWNQFSYIEELRRIHIGTLPYLVFLGKKLNIEIELWNVKTSLNGTIFDVDLSQQIQKLYEDVNNIVTSTYEYRQNIYKNIVNDYFNIGLCLGTTPTQLHKYYKEEKKSVIENFRHDIQKYYIHRRYFKT</sequence>
<organism evidence="1 2">
    <name type="scientific">Pontibacillus yanchengensis Y32</name>
    <dbReference type="NCBI Taxonomy" id="1385514"/>
    <lineage>
        <taxon>Bacteria</taxon>
        <taxon>Bacillati</taxon>
        <taxon>Bacillota</taxon>
        <taxon>Bacilli</taxon>
        <taxon>Bacillales</taxon>
        <taxon>Bacillaceae</taxon>
        <taxon>Pontibacillus</taxon>
    </lineage>
</organism>